<evidence type="ECO:0000256" key="2">
    <source>
        <dbReference type="SAM" id="Phobius"/>
    </source>
</evidence>
<accession>A0A4Q9MYI6</accession>
<reference evidence="3" key="1">
    <citation type="submission" date="2019-01" db="EMBL/GenBank/DDBJ databases">
        <title>Draft genome sequences of three monokaryotic isolates of the white-rot basidiomycete fungus Dichomitus squalens.</title>
        <authorList>
            <consortium name="DOE Joint Genome Institute"/>
            <person name="Lopez S.C."/>
            <person name="Andreopoulos B."/>
            <person name="Pangilinan J."/>
            <person name="Lipzen A."/>
            <person name="Riley R."/>
            <person name="Ahrendt S."/>
            <person name="Ng V."/>
            <person name="Barry K."/>
            <person name="Daum C."/>
            <person name="Grigoriev I.V."/>
            <person name="Hilden K.S."/>
            <person name="Makela M.R."/>
            <person name="de Vries R.P."/>
        </authorList>
    </citation>
    <scope>NUCLEOTIDE SEQUENCE [LARGE SCALE GENOMIC DNA]</scope>
    <source>
        <strain evidence="3">OM18370.1</strain>
    </source>
</reference>
<keyword evidence="2" id="KW-1133">Transmembrane helix</keyword>
<keyword evidence="2" id="KW-0812">Transmembrane</keyword>
<dbReference type="OrthoDB" id="3153758at2759"/>
<feature type="coiled-coil region" evidence="1">
    <location>
        <begin position="60"/>
        <end position="108"/>
    </location>
</feature>
<sequence>MLLGQELGPFSWRDIRTWPRPRVTKDRLFCVVGVLVMIVLFQNIGVLPTAADRISLATDRGQWKREREAYEREVIRWEEERNEHVQERDSWQRELDDIRKRQEEWRRESSAERERWVRDRETEVDEWTREWEAKKAAALDRYKEKMAGLDRRRQAERDAFDKEKAGWALERKEEERHKKEVEWKRRGAHWSEPWGSGGCVAYGTRAYNADLFDLPKDVNWLEACSDMPIKFHGQWVDQPYKCENKGKKTWATWHIDFSEPQCVTYWDTLKDMGCSPGQSGMKP</sequence>
<dbReference type="AlphaFoldDB" id="A0A4Q9MYI6"/>
<name>A0A4Q9MYI6_9APHY</name>
<keyword evidence="1" id="KW-0175">Coiled coil</keyword>
<protein>
    <submittedName>
        <fullName evidence="3">Uncharacterized protein</fullName>
    </submittedName>
</protein>
<keyword evidence="2" id="KW-0472">Membrane</keyword>
<proteinExistence type="predicted"/>
<gene>
    <name evidence="3" type="ORF">BD311DRAFT_479040</name>
</gene>
<dbReference type="Proteomes" id="UP000292957">
    <property type="component" value="Unassembled WGS sequence"/>
</dbReference>
<dbReference type="EMBL" id="ML143392">
    <property type="protein sequence ID" value="TBU33170.1"/>
    <property type="molecule type" value="Genomic_DNA"/>
</dbReference>
<feature type="transmembrane region" description="Helical" evidence="2">
    <location>
        <begin position="28"/>
        <end position="47"/>
    </location>
</feature>
<evidence type="ECO:0000313" key="3">
    <source>
        <dbReference type="EMBL" id="TBU33170.1"/>
    </source>
</evidence>
<evidence type="ECO:0000256" key="1">
    <source>
        <dbReference type="SAM" id="Coils"/>
    </source>
</evidence>
<organism evidence="3">
    <name type="scientific">Dichomitus squalens</name>
    <dbReference type="NCBI Taxonomy" id="114155"/>
    <lineage>
        <taxon>Eukaryota</taxon>
        <taxon>Fungi</taxon>
        <taxon>Dikarya</taxon>
        <taxon>Basidiomycota</taxon>
        <taxon>Agaricomycotina</taxon>
        <taxon>Agaricomycetes</taxon>
        <taxon>Polyporales</taxon>
        <taxon>Polyporaceae</taxon>
        <taxon>Dichomitus</taxon>
    </lineage>
</organism>